<protein>
    <submittedName>
        <fullName evidence="1">Uncharacterized protein</fullName>
    </submittedName>
</protein>
<evidence type="ECO:0000313" key="2">
    <source>
        <dbReference type="Proteomes" id="UP001239795"/>
    </source>
</evidence>
<keyword evidence="2" id="KW-1185">Reference proteome</keyword>
<dbReference type="AlphaFoldDB" id="A0AAI9XZU7"/>
<organism evidence="1 2">
    <name type="scientific">Colletotrichum melonis</name>
    <dbReference type="NCBI Taxonomy" id="1209925"/>
    <lineage>
        <taxon>Eukaryota</taxon>
        <taxon>Fungi</taxon>
        <taxon>Dikarya</taxon>
        <taxon>Ascomycota</taxon>
        <taxon>Pezizomycotina</taxon>
        <taxon>Sordariomycetes</taxon>
        <taxon>Hypocreomycetidae</taxon>
        <taxon>Glomerellales</taxon>
        <taxon>Glomerellaceae</taxon>
        <taxon>Colletotrichum</taxon>
        <taxon>Colletotrichum acutatum species complex</taxon>
    </lineage>
</organism>
<accession>A0AAI9XZU7</accession>
<sequence length="119" mass="13244">MADSTLILQRVSRAGIPHITFHTSALREWEFGITRDSHGFSSFTHTSSHWRWESEAASSLAVWPDNTVVSGVRTSARKGNHRTLNRHCSLALTEFFLIRLGGLSGDGNGRTWPSVEHEG</sequence>
<evidence type="ECO:0000313" key="1">
    <source>
        <dbReference type="EMBL" id="KAK1466984.1"/>
    </source>
</evidence>
<proteinExistence type="predicted"/>
<comment type="caution">
    <text evidence="1">The sequence shown here is derived from an EMBL/GenBank/DDBJ whole genome shotgun (WGS) entry which is preliminary data.</text>
</comment>
<reference evidence="1 2" key="1">
    <citation type="submission" date="2016-10" db="EMBL/GenBank/DDBJ databases">
        <title>The genome sequence of Colletotrichum fioriniae PJ7.</title>
        <authorList>
            <person name="Baroncelli R."/>
        </authorList>
    </citation>
    <scope>NUCLEOTIDE SEQUENCE [LARGE SCALE GENOMIC DNA]</scope>
    <source>
        <strain evidence="1">Col 31</strain>
    </source>
</reference>
<dbReference type="EMBL" id="MLGG01000002">
    <property type="protein sequence ID" value="KAK1466984.1"/>
    <property type="molecule type" value="Genomic_DNA"/>
</dbReference>
<gene>
    <name evidence="1" type="ORF">CMEL01_10977</name>
</gene>
<dbReference type="Proteomes" id="UP001239795">
    <property type="component" value="Unassembled WGS sequence"/>
</dbReference>
<name>A0AAI9XZU7_9PEZI</name>